<dbReference type="RefSeq" id="WP_120762097.1">
    <property type="nucleotide sequence ID" value="NZ_CP032630.1"/>
</dbReference>
<gene>
    <name evidence="1" type="ORF">D7I47_05430</name>
</gene>
<dbReference type="KEGG" id="lyd:D7I47_05430"/>
<evidence type="ECO:0000313" key="2">
    <source>
        <dbReference type="Proteomes" id="UP000278886"/>
    </source>
</evidence>
<name>A0A387B7L9_9MICO</name>
<evidence type="ECO:0000313" key="1">
    <source>
        <dbReference type="EMBL" id="AYF97748.1"/>
    </source>
</evidence>
<dbReference type="OrthoDB" id="3239501at2"/>
<protein>
    <submittedName>
        <fullName evidence="1">Uncharacterized protein</fullName>
    </submittedName>
</protein>
<accession>A0A387B7L9</accession>
<dbReference type="AlphaFoldDB" id="A0A387B7L9"/>
<dbReference type="Proteomes" id="UP000278886">
    <property type="component" value="Chromosome"/>
</dbReference>
<dbReference type="EMBL" id="CP032630">
    <property type="protein sequence ID" value="AYF97748.1"/>
    <property type="molecule type" value="Genomic_DNA"/>
</dbReference>
<reference evidence="2" key="1">
    <citation type="submission" date="2018-09" db="EMBL/GenBank/DDBJ databases">
        <title>Genome sequencing of strain 2DFWR-13.</title>
        <authorList>
            <person name="Heo J."/>
            <person name="Kim S.-J."/>
            <person name="Kwon S.-W."/>
        </authorList>
    </citation>
    <scope>NUCLEOTIDE SEQUENCE [LARGE SCALE GENOMIC DNA]</scope>
    <source>
        <strain evidence="2">2DFWR-13</strain>
    </source>
</reference>
<organism evidence="1 2">
    <name type="scientific">Protaetiibacter intestinalis</name>
    <dbReference type="NCBI Taxonomy" id="2419774"/>
    <lineage>
        <taxon>Bacteria</taxon>
        <taxon>Bacillati</taxon>
        <taxon>Actinomycetota</taxon>
        <taxon>Actinomycetes</taxon>
        <taxon>Micrococcales</taxon>
        <taxon>Microbacteriaceae</taxon>
        <taxon>Protaetiibacter</taxon>
    </lineage>
</organism>
<proteinExistence type="predicted"/>
<keyword evidence="2" id="KW-1185">Reference proteome</keyword>
<sequence>MDEDEFDLEATLAEMNAAMAEIDAWTKEGEAAFAAERAGLDKALAEVEEARRSGSEGRDWQVLQQRIDMRETTLDDIVGGIDQSDEAVAVRAKMSAAIPELRQNYADVLDDPEQSPERAEAEAARAELQKSLEEFDELLRDL</sequence>